<dbReference type="PANTHER" id="PTHR11638:SF189">
    <property type="entry name" value="CLP R DOMAIN-CONTAINING PROTEIN"/>
    <property type="match status" value="1"/>
</dbReference>
<name>A0A2G5C470_AQUCA</name>
<reference evidence="6 7" key="1">
    <citation type="submission" date="2017-09" db="EMBL/GenBank/DDBJ databases">
        <title>WGS assembly of Aquilegia coerulea Goldsmith.</title>
        <authorList>
            <person name="Hodges S."/>
            <person name="Kramer E."/>
            <person name="Nordborg M."/>
            <person name="Tomkins J."/>
            <person name="Borevitz J."/>
            <person name="Derieg N."/>
            <person name="Yan J."/>
            <person name="Mihaltcheva S."/>
            <person name="Hayes R.D."/>
            <person name="Rokhsar D."/>
        </authorList>
    </citation>
    <scope>NUCLEOTIDE SEQUENCE [LARGE SCALE GENOMIC DNA]</scope>
    <source>
        <strain evidence="7">cv. Goldsmith</strain>
    </source>
</reference>
<evidence type="ECO:0000256" key="1">
    <source>
        <dbReference type="ARBA" id="ARBA00022741"/>
    </source>
</evidence>
<dbReference type="Gene3D" id="1.10.8.60">
    <property type="match status" value="2"/>
</dbReference>
<dbReference type="InParanoid" id="A0A2G5C470"/>
<gene>
    <name evidence="6" type="ORF">AQUCO_10000027v1</name>
</gene>
<evidence type="ECO:0000256" key="3">
    <source>
        <dbReference type="ARBA" id="ARBA00023186"/>
    </source>
</evidence>
<dbReference type="GO" id="GO:0016887">
    <property type="term" value="F:ATP hydrolysis activity"/>
    <property type="evidence" value="ECO:0007669"/>
    <property type="project" value="InterPro"/>
</dbReference>
<proteinExistence type="predicted"/>
<keyword evidence="2" id="KW-0067">ATP-binding</keyword>
<dbReference type="Pfam" id="PF17871">
    <property type="entry name" value="AAA_lid_9"/>
    <property type="match status" value="1"/>
</dbReference>
<dbReference type="STRING" id="218851.A0A2G5C470"/>
<evidence type="ECO:0000259" key="5">
    <source>
        <dbReference type="SMART" id="SM01086"/>
    </source>
</evidence>
<evidence type="ECO:0000256" key="2">
    <source>
        <dbReference type="ARBA" id="ARBA00022840"/>
    </source>
</evidence>
<feature type="domain" description="AAA+ ATPase" evidence="4">
    <location>
        <begin position="338"/>
        <end position="508"/>
    </location>
</feature>
<dbReference type="SUPFAM" id="SSF52540">
    <property type="entry name" value="P-loop containing nucleoside triphosphate hydrolases"/>
    <property type="match status" value="2"/>
</dbReference>
<protein>
    <submittedName>
        <fullName evidence="6">Uncharacterized protein</fullName>
    </submittedName>
</protein>
<keyword evidence="1" id="KW-0547">Nucleotide-binding</keyword>
<dbReference type="GO" id="GO:0034605">
    <property type="term" value="P:cellular response to heat"/>
    <property type="evidence" value="ECO:0007669"/>
    <property type="project" value="TreeGrafter"/>
</dbReference>
<keyword evidence="7" id="KW-1185">Reference proteome</keyword>
<dbReference type="Pfam" id="PF10431">
    <property type="entry name" value="ClpB_D2-small"/>
    <property type="match status" value="1"/>
</dbReference>
<dbReference type="PRINTS" id="PR00300">
    <property type="entry name" value="CLPPROTEASEA"/>
</dbReference>
<dbReference type="PANTHER" id="PTHR11638">
    <property type="entry name" value="ATP-DEPENDENT CLP PROTEASE"/>
    <property type="match status" value="1"/>
</dbReference>
<dbReference type="InterPro" id="IPR027417">
    <property type="entry name" value="P-loop_NTPase"/>
</dbReference>
<dbReference type="Pfam" id="PF00004">
    <property type="entry name" value="AAA"/>
    <property type="match status" value="1"/>
</dbReference>
<dbReference type="InterPro" id="IPR041546">
    <property type="entry name" value="ClpA/ClpB_AAA_lid"/>
</dbReference>
<dbReference type="InterPro" id="IPR001270">
    <property type="entry name" value="ClpA/B"/>
</dbReference>
<dbReference type="CDD" id="cd00009">
    <property type="entry name" value="AAA"/>
    <property type="match status" value="1"/>
</dbReference>
<organism evidence="6 7">
    <name type="scientific">Aquilegia coerulea</name>
    <name type="common">Rocky mountain columbine</name>
    <dbReference type="NCBI Taxonomy" id="218851"/>
    <lineage>
        <taxon>Eukaryota</taxon>
        <taxon>Viridiplantae</taxon>
        <taxon>Streptophyta</taxon>
        <taxon>Embryophyta</taxon>
        <taxon>Tracheophyta</taxon>
        <taxon>Spermatophyta</taxon>
        <taxon>Magnoliopsida</taxon>
        <taxon>Ranunculales</taxon>
        <taxon>Ranunculaceae</taxon>
        <taxon>Thalictroideae</taxon>
        <taxon>Aquilegia</taxon>
    </lineage>
</organism>
<dbReference type="InterPro" id="IPR003593">
    <property type="entry name" value="AAA+_ATPase"/>
</dbReference>
<dbReference type="SMART" id="SM00382">
    <property type="entry name" value="AAA"/>
    <property type="match status" value="2"/>
</dbReference>
<dbReference type="PROSITE" id="PS00871">
    <property type="entry name" value="CLPAB_2"/>
    <property type="match status" value="1"/>
</dbReference>
<dbReference type="InterPro" id="IPR050130">
    <property type="entry name" value="ClpA_ClpB"/>
</dbReference>
<accession>A0A2G5C470</accession>
<dbReference type="CDD" id="cd19499">
    <property type="entry name" value="RecA-like_ClpB_Hsp104-like"/>
    <property type="match status" value="1"/>
</dbReference>
<dbReference type="OrthoDB" id="47330at2759"/>
<dbReference type="GO" id="GO:0005524">
    <property type="term" value="F:ATP binding"/>
    <property type="evidence" value="ECO:0007669"/>
    <property type="project" value="UniProtKB-KW"/>
</dbReference>
<dbReference type="InterPro" id="IPR028299">
    <property type="entry name" value="ClpA/B_CS2"/>
</dbReference>
<evidence type="ECO:0000313" key="6">
    <source>
        <dbReference type="EMBL" id="PIA26066.1"/>
    </source>
</evidence>
<dbReference type="GO" id="GO:0005737">
    <property type="term" value="C:cytoplasm"/>
    <property type="evidence" value="ECO:0007669"/>
    <property type="project" value="TreeGrafter"/>
</dbReference>
<dbReference type="InterPro" id="IPR019489">
    <property type="entry name" value="Clp_ATPase_C"/>
</dbReference>
<evidence type="ECO:0000259" key="4">
    <source>
        <dbReference type="SMART" id="SM00382"/>
    </source>
</evidence>
<dbReference type="AlphaFoldDB" id="A0A2G5C470"/>
<dbReference type="Proteomes" id="UP000230069">
    <property type="component" value="Unassembled WGS sequence"/>
</dbReference>
<feature type="non-terminal residue" evidence="6">
    <location>
        <position position="1"/>
    </location>
</feature>
<sequence length="604" mass="67143">SLQAMEKFEANNHNMTTLLMYGTDLTKKAQEGKLDPIIGRSEQIERVIQILCRRRKSNPCLIGEPGVGKTVIAEGLALNIVNGQHPPQLKKKKIVSIDMARVVAGTTYRGELEERLVEIVDEVKESNGDIILFVDEVHTLIGAGGGCDALNAANILKPALARGEIKLIGATTLSEYRKYIEKDAALERRFQPVKVPEPSTDEAIQILQGVSKSYASHHNVKYAEEAIVSAVKLSQRYISDRFLPDKAIDLIDEAGSRVHLSRFNASGPIPIVTELDIQQVVTSMTGIPVEKVSRKDSERLLNMEEVLHKLVIGQKEAVNVISRAIRRSRVGIRDPCRPIGSFLFTGPTGVGKTELANVLASEYFGSKEAMIRLDMSEYYDRYTVSKLIGSPPGYVGYNKGGQLTELVRRRSHTVILLDEVEKAHPDIFNILLQILDDGRLTDNKGRTIDFKNTIIIMTSNIGSGVIGNGGYQNGFDQVNSRVAEELRKFFKIEFLNRLDEVIIFHQLTESEVREIVDIMLKEIVKRLKEKKIMLQCSKAFRDRVAEEGYSPSYGARALRRTIVRLLEDKLTDKMLTGEINEGDAVIVDIDSDGNVIVSTNSSAG</sequence>
<dbReference type="FunFam" id="3.40.50.300:FF:000010">
    <property type="entry name" value="Chaperone clpB 1, putative"/>
    <property type="match status" value="1"/>
</dbReference>
<dbReference type="Gene3D" id="3.40.50.300">
    <property type="entry name" value="P-loop containing nucleotide triphosphate hydrolases"/>
    <property type="match status" value="2"/>
</dbReference>
<dbReference type="SMART" id="SM01086">
    <property type="entry name" value="ClpB_D2-small"/>
    <property type="match status" value="1"/>
</dbReference>
<dbReference type="EMBL" id="KZ305116">
    <property type="protein sequence ID" value="PIA26066.1"/>
    <property type="molecule type" value="Genomic_DNA"/>
</dbReference>
<dbReference type="Pfam" id="PF07724">
    <property type="entry name" value="AAA_2"/>
    <property type="match status" value="1"/>
</dbReference>
<dbReference type="FunFam" id="3.40.50.300:FF:000025">
    <property type="entry name" value="ATP-dependent Clp protease subunit"/>
    <property type="match status" value="1"/>
</dbReference>
<feature type="domain" description="Clp ATPase C-terminal" evidence="5">
    <location>
        <begin position="507"/>
        <end position="597"/>
    </location>
</feature>
<dbReference type="InterPro" id="IPR003959">
    <property type="entry name" value="ATPase_AAA_core"/>
</dbReference>
<feature type="domain" description="AAA+ ATPase" evidence="4">
    <location>
        <begin position="55"/>
        <end position="200"/>
    </location>
</feature>
<evidence type="ECO:0000313" key="7">
    <source>
        <dbReference type="Proteomes" id="UP000230069"/>
    </source>
</evidence>
<keyword evidence="3" id="KW-0143">Chaperone</keyword>